<evidence type="ECO:0000313" key="2">
    <source>
        <dbReference type="Proteomes" id="UP000295313"/>
    </source>
</evidence>
<reference evidence="1 2" key="1">
    <citation type="submission" date="2019-03" db="EMBL/GenBank/DDBJ databases">
        <title>Genomic Encyclopedia of Type Strains, Phase III (KMG-III): the genomes of soil and plant-associated and newly described type strains.</title>
        <authorList>
            <person name="Whitman W."/>
        </authorList>
    </citation>
    <scope>NUCLEOTIDE SEQUENCE [LARGE SCALE GENOMIC DNA]</scope>
    <source>
        <strain evidence="1 2">CGMCC 1.12802</strain>
    </source>
</reference>
<dbReference type="AlphaFoldDB" id="A0A4R8IA24"/>
<proteinExistence type="predicted"/>
<protein>
    <submittedName>
        <fullName evidence="1">Uncharacterized protein</fullName>
    </submittedName>
</protein>
<dbReference type="EMBL" id="SOEO01000002">
    <property type="protein sequence ID" value="TDX84131.1"/>
    <property type="molecule type" value="Genomic_DNA"/>
</dbReference>
<gene>
    <name evidence="1" type="ORF">B0I22_1731</name>
</gene>
<name>A0A4R8IA24_9FLAO</name>
<keyword evidence="2" id="KW-1185">Reference proteome</keyword>
<dbReference type="OrthoDB" id="1259728at2"/>
<sequence>MKNIIILATIFICFNSCIDCKRDTEAAYKEQCNLVVEIPPSQYPYLFKAKGYNPNTQEREICHNDSRWWSLYKKEIEEGDTIVKKRGDLVFYIHKKDTVIAHEWVCYDGDNKHTYSKKK</sequence>
<dbReference type="RefSeq" id="WP_133944170.1">
    <property type="nucleotide sequence ID" value="NZ_SOEO01000002.1"/>
</dbReference>
<dbReference type="Proteomes" id="UP000295313">
    <property type="component" value="Unassembled WGS sequence"/>
</dbReference>
<comment type="caution">
    <text evidence="1">The sequence shown here is derived from an EMBL/GenBank/DDBJ whole genome shotgun (WGS) entry which is preliminary data.</text>
</comment>
<evidence type="ECO:0000313" key="1">
    <source>
        <dbReference type="EMBL" id="TDX84131.1"/>
    </source>
</evidence>
<accession>A0A4R8IA24</accession>
<organism evidence="1 2">
    <name type="scientific">Epilithonimonas xixisoli</name>
    <dbReference type="NCBI Taxonomy" id="1476462"/>
    <lineage>
        <taxon>Bacteria</taxon>
        <taxon>Pseudomonadati</taxon>
        <taxon>Bacteroidota</taxon>
        <taxon>Flavobacteriia</taxon>
        <taxon>Flavobacteriales</taxon>
        <taxon>Weeksellaceae</taxon>
        <taxon>Chryseobacterium group</taxon>
        <taxon>Epilithonimonas</taxon>
    </lineage>
</organism>